<reference evidence="2" key="1">
    <citation type="journal article" date="2019" name="Int. J. Syst. Evol. Microbiol.">
        <title>The Global Catalogue of Microorganisms (GCM) 10K type strain sequencing project: providing services to taxonomists for standard genome sequencing and annotation.</title>
        <authorList>
            <consortium name="The Broad Institute Genomics Platform"/>
            <consortium name="The Broad Institute Genome Sequencing Center for Infectious Disease"/>
            <person name="Wu L."/>
            <person name="Ma J."/>
        </authorList>
    </citation>
    <scope>NUCLEOTIDE SEQUENCE [LARGE SCALE GENOMIC DNA]</scope>
    <source>
        <strain evidence="2">CCUG 54527</strain>
    </source>
</reference>
<proteinExistence type="predicted"/>
<evidence type="ECO:0000313" key="2">
    <source>
        <dbReference type="Proteomes" id="UP001596170"/>
    </source>
</evidence>
<dbReference type="RefSeq" id="WP_377734606.1">
    <property type="nucleotide sequence ID" value="NZ_JBHSRI010000019.1"/>
</dbReference>
<keyword evidence="1" id="KW-0012">Acyltransferase</keyword>
<accession>A0ABW1L9Z6</accession>
<dbReference type="Gene3D" id="2.160.10.10">
    <property type="entry name" value="Hexapeptide repeat proteins"/>
    <property type="match status" value="2"/>
</dbReference>
<protein>
    <submittedName>
        <fullName evidence="1">Acyltransferase</fullName>
    </submittedName>
</protein>
<dbReference type="InterPro" id="IPR051159">
    <property type="entry name" value="Hexapeptide_acetyltransf"/>
</dbReference>
<dbReference type="InterPro" id="IPR011004">
    <property type="entry name" value="Trimer_LpxA-like_sf"/>
</dbReference>
<dbReference type="PANTHER" id="PTHR23416">
    <property type="entry name" value="SIALIC ACID SYNTHASE-RELATED"/>
    <property type="match status" value="1"/>
</dbReference>
<dbReference type="Proteomes" id="UP001596170">
    <property type="component" value="Unassembled WGS sequence"/>
</dbReference>
<evidence type="ECO:0000313" key="1">
    <source>
        <dbReference type="EMBL" id="MFC6040238.1"/>
    </source>
</evidence>
<comment type="caution">
    <text evidence="1">The sequence shown here is derived from an EMBL/GenBank/DDBJ whole genome shotgun (WGS) entry which is preliminary data.</text>
</comment>
<keyword evidence="1" id="KW-0808">Transferase</keyword>
<gene>
    <name evidence="1" type="ORF">ACFPYN_12475</name>
</gene>
<keyword evidence="2" id="KW-1185">Reference proteome</keyword>
<dbReference type="GO" id="GO:0016746">
    <property type="term" value="F:acyltransferase activity"/>
    <property type="evidence" value="ECO:0007669"/>
    <property type="project" value="UniProtKB-KW"/>
</dbReference>
<sequence>MTLIKKNPNTKVIIEDKVRLGVNIVLGPQCKEIKIGFGTFIGDNVYIDIPYLSIGEYTSIHKSITIHGYLPCSIGHNCWIGEHTIIDSIGGTTIGNNVGVGTYSQLWSHMKFGDMMKGCRWNISKPLVIEDDVWLVGHCIVSPITAKKGSLLMVGGVITKDMEENRVYGGSPAKDLTDKIGTQFKDVSIIEKKSYFNNLYIQFLSSENINKNDYPIVLVEEIDKKVITKFENVTQFCLNDQTYVPTYSELEYKFIKYMLYDRAKFIPIK</sequence>
<organism evidence="1 2">
    <name type="scientific">Paenisporosarcina macmurdoensis</name>
    <dbReference type="NCBI Taxonomy" id="212659"/>
    <lineage>
        <taxon>Bacteria</taxon>
        <taxon>Bacillati</taxon>
        <taxon>Bacillota</taxon>
        <taxon>Bacilli</taxon>
        <taxon>Bacillales</taxon>
        <taxon>Caryophanaceae</taxon>
        <taxon>Paenisporosarcina</taxon>
    </lineage>
</organism>
<name>A0ABW1L9Z6_9BACL</name>
<dbReference type="EMBL" id="JBHSRI010000019">
    <property type="protein sequence ID" value="MFC6040238.1"/>
    <property type="molecule type" value="Genomic_DNA"/>
</dbReference>
<dbReference type="SUPFAM" id="SSF51161">
    <property type="entry name" value="Trimeric LpxA-like enzymes"/>
    <property type="match status" value="1"/>
</dbReference>